<protein>
    <submittedName>
        <fullName evidence="2">Uncharacterized protein</fullName>
    </submittedName>
</protein>
<dbReference type="RefSeq" id="WP_183866713.1">
    <property type="nucleotide sequence ID" value="NZ_JACHCF010000003.1"/>
</dbReference>
<gene>
    <name evidence="2" type="ORF">HDE69_001764</name>
</gene>
<sequence>MEKRKRITGNDTDKAMAKAGSSKPGKLKPEKPKPGRLKTQEPLAEKDEVKQAEDYMRKRINPAQKKN</sequence>
<name>A0A7W8YSK0_9SPHI</name>
<organism evidence="2 3">
    <name type="scientific">Pedobacter cryoconitis</name>
    <dbReference type="NCBI Taxonomy" id="188932"/>
    <lineage>
        <taxon>Bacteria</taxon>
        <taxon>Pseudomonadati</taxon>
        <taxon>Bacteroidota</taxon>
        <taxon>Sphingobacteriia</taxon>
        <taxon>Sphingobacteriales</taxon>
        <taxon>Sphingobacteriaceae</taxon>
        <taxon>Pedobacter</taxon>
    </lineage>
</organism>
<proteinExistence type="predicted"/>
<dbReference type="AlphaFoldDB" id="A0A7W8YSK0"/>
<evidence type="ECO:0000313" key="3">
    <source>
        <dbReference type="Proteomes" id="UP000537718"/>
    </source>
</evidence>
<feature type="compositionally biased region" description="Basic and acidic residues" evidence="1">
    <location>
        <begin position="43"/>
        <end position="57"/>
    </location>
</feature>
<evidence type="ECO:0000256" key="1">
    <source>
        <dbReference type="SAM" id="MobiDB-lite"/>
    </source>
</evidence>
<comment type="caution">
    <text evidence="2">The sequence shown here is derived from an EMBL/GenBank/DDBJ whole genome shotgun (WGS) entry which is preliminary data.</text>
</comment>
<reference evidence="2 3" key="1">
    <citation type="submission" date="2020-08" db="EMBL/GenBank/DDBJ databases">
        <title>Genomic Encyclopedia of Type Strains, Phase IV (KMG-V): Genome sequencing to study the core and pangenomes of soil and plant-associated prokaryotes.</title>
        <authorList>
            <person name="Whitman W."/>
        </authorList>
    </citation>
    <scope>NUCLEOTIDE SEQUENCE [LARGE SCALE GENOMIC DNA]</scope>
    <source>
        <strain evidence="2 3">MP7CTX6</strain>
    </source>
</reference>
<dbReference type="Proteomes" id="UP000537718">
    <property type="component" value="Unassembled WGS sequence"/>
</dbReference>
<evidence type="ECO:0000313" key="2">
    <source>
        <dbReference type="EMBL" id="MBB5620715.1"/>
    </source>
</evidence>
<dbReference type="EMBL" id="JACHCF010000003">
    <property type="protein sequence ID" value="MBB5620715.1"/>
    <property type="molecule type" value="Genomic_DNA"/>
</dbReference>
<accession>A0A7W8YSK0</accession>
<feature type="region of interest" description="Disordered" evidence="1">
    <location>
        <begin position="1"/>
        <end position="67"/>
    </location>
</feature>